<dbReference type="Gene3D" id="3.40.1110.10">
    <property type="entry name" value="Calcium-transporting ATPase, cytoplasmic domain N"/>
    <property type="match status" value="1"/>
</dbReference>
<dbReference type="GO" id="GO:0005524">
    <property type="term" value="F:ATP binding"/>
    <property type="evidence" value="ECO:0007669"/>
    <property type="project" value="UniProtKB-KW"/>
</dbReference>
<dbReference type="STRING" id="1895771.BGO89_08695"/>
<dbReference type="Pfam" id="PF00690">
    <property type="entry name" value="Cation_ATPase_N"/>
    <property type="match status" value="1"/>
</dbReference>
<evidence type="ECO:0000256" key="5">
    <source>
        <dbReference type="ARBA" id="ARBA00022741"/>
    </source>
</evidence>
<dbReference type="SFLD" id="SFLDG00002">
    <property type="entry name" value="C1.7:_P-type_atpase_like"/>
    <property type="match status" value="1"/>
</dbReference>
<evidence type="ECO:0000313" key="13">
    <source>
        <dbReference type="EMBL" id="OJX56621.1"/>
    </source>
</evidence>
<dbReference type="InterPro" id="IPR023298">
    <property type="entry name" value="ATPase_P-typ_TM_dom_sf"/>
</dbReference>
<dbReference type="InterPro" id="IPR001757">
    <property type="entry name" value="P_typ_ATPase"/>
</dbReference>
<dbReference type="Pfam" id="PF00689">
    <property type="entry name" value="Cation_ATPase_C"/>
    <property type="match status" value="1"/>
</dbReference>
<dbReference type="InterPro" id="IPR004014">
    <property type="entry name" value="ATPase_P-typ_cation-transptr_N"/>
</dbReference>
<keyword evidence="7" id="KW-0460">Magnesium</keyword>
<reference evidence="13 14" key="1">
    <citation type="submission" date="2016-09" db="EMBL/GenBank/DDBJ databases">
        <title>Genome-resolved meta-omics ties microbial dynamics to process performance in biotechnology for thiocyanate degradation.</title>
        <authorList>
            <person name="Kantor R.S."/>
            <person name="Huddy R.J."/>
            <person name="Iyer R."/>
            <person name="Thomas B.C."/>
            <person name="Brown C.T."/>
            <person name="Anantharaman K."/>
            <person name="Tringe S."/>
            <person name="Hettich R.L."/>
            <person name="Harrison S.T."/>
            <person name="Banfield J.F."/>
        </authorList>
    </citation>
    <scope>NUCLEOTIDE SEQUENCE [LARGE SCALE GENOMIC DNA]</scope>
    <source>
        <strain evidence="13">59-99</strain>
    </source>
</reference>
<evidence type="ECO:0000256" key="10">
    <source>
        <dbReference type="ARBA" id="ARBA00023136"/>
    </source>
</evidence>
<evidence type="ECO:0000256" key="1">
    <source>
        <dbReference type="ARBA" id="ARBA00004127"/>
    </source>
</evidence>
<feature type="transmembrane region" description="Helical" evidence="11">
    <location>
        <begin position="803"/>
        <end position="823"/>
    </location>
</feature>
<comment type="subcellular location">
    <subcellularLocation>
        <location evidence="1">Endomembrane system</location>
        <topology evidence="1">Multi-pass membrane protein</topology>
    </subcellularLocation>
</comment>
<dbReference type="PANTHER" id="PTHR43294:SF20">
    <property type="entry name" value="P-TYPE ATPASE"/>
    <property type="match status" value="1"/>
</dbReference>
<sequence length="897" mass="95516">MTGDAWHARTSEDVCMAFDVSVDAGLSDHDVERRRREHGVNELPRQRKQSAFARFLQQFRNPLVYILLISGLVTIILGGITDASVILGVVLVNALIGFIQEGKAVEALEALAGSVGTDARVIRSGRKQQVAVVDLVPGDVVVLESGDRVPADMRLVNARDLAIAEAALTGESVPVEKRTGPLDAATVLADRINMAYASTVVTYGSAVGIVTSTGANTEVGAISTLLADTVILATPLTKAIERFSNYLLVGIIILAALTFGAGLLRGEPFLEMVLAAVALAVGAIPEGLPAAVTIILAIGVARMAKRRAIIRRLAAVETLGSTTVICSDKTGTLTQNQMTVVTIMTDAVVYDVTGTGYAPDGRVVRNGEAVDVAADAALDDCLHVALLCGTAVVENREGRWDAIGDPTEAALVVLAMKAGMQRDAEERDHPLVDTIPFSSEDQFMATLHRQGETMRIHLKGSVEAVLSRSVERRTGDGRSHAFDHDAVLAQAADISAQGLRVLALAVKDVDASHGALEREDVANGMIFCGLVAMVDPPREEVKEAIRECQRAGITVKMITGDHAATASTIAMQLGLSGAEKDGRLVARTGAELSAMDGESFARSANDVAVFARATPEQKLRIVEALQGKGHVVSMTGDGVNDAPALRAANIGVAMGRTGTDVAKDAADMVLTDDNFTTIVAAVEEGRTVFDNLLKFIVWTIPTNIGEGLVIVAAIALGMELPILPVQILWINMTTAIILGLPLAFEPRQPDVMDRPPRDASKPILSKDLLLRTIFVGTLLLCFSFSLFLWELDRGESIDTARTAAANGFVIMEIFYLFACRTLVLPVRTVGFFSNGWVWGGVALTIILQLAFTYLPFMNMAFKTVPLALDVWVGAVASGIVVLLLVTIEKALRRRIRG</sequence>
<accession>A0A1M3KVY8</accession>
<gene>
    <name evidence="13" type="ORF">BGO89_08695</name>
</gene>
<dbReference type="SUPFAM" id="SSF81665">
    <property type="entry name" value="Calcium ATPase, transmembrane domain M"/>
    <property type="match status" value="1"/>
</dbReference>
<evidence type="ECO:0000256" key="9">
    <source>
        <dbReference type="ARBA" id="ARBA00022989"/>
    </source>
</evidence>
<keyword evidence="4 11" id="KW-0812">Transmembrane</keyword>
<keyword evidence="3" id="KW-0597">Phosphoprotein</keyword>
<dbReference type="InterPro" id="IPR008250">
    <property type="entry name" value="ATPase_P-typ_transduc_dom_A_sf"/>
</dbReference>
<feature type="transmembrane region" description="Helical" evidence="11">
    <location>
        <begin position="768"/>
        <end position="791"/>
    </location>
</feature>
<dbReference type="FunFam" id="3.40.50.1000:FF:000028">
    <property type="entry name" value="Calcium-transporting P-type ATPase, putative"/>
    <property type="match status" value="1"/>
</dbReference>
<dbReference type="PRINTS" id="PR00120">
    <property type="entry name" value="HATPASE"/>
</dbReference>
<comment type="caution">
    <text evidence="13">The sequence shown here is derived from an EMBL/GenBank/DDBJ whole genome shotgun (WGS) entry which is preliminary data.</text>
</comment>
<dbReference type="Gene3D" id="2.70.150.10">
    <property type="entry name" value="Calcium-transporting ATPase, cytoplasmic transduction domain A"/>
    <property type="match status" value="1"/>
</dbReference>
<evidence type="ECO:0000256" key="11">
    <source>
        <dbReference type="SAM" id="Phobius"/>
    </source>
</evidence>
<feature type="transmembrane region" description="Helical" evidence="11">
    <location>
        <begin position="63"/>
        <end position="96"/>
    </location>
</feature>
<dbReference type="GO" id="GO:0030007">
    <property type="term" value="P:intracellular potassium ion homeostasis"/>
    <property type="evidence" value="ECO:0007669"/>
    <property type="project" value="TreeGrafter"/>
</dbReference>
<dbReference type="NCBIfam" id="TIGR01494">
    <property type="entry name" value="ATPase_P-type"/>
    <property type="match status" value="3"/>
</dbReference>
<dbReference type="GO" id="GO:1902600">
    <property type="term" value="P:proton transmembrane transport"/>
    <property type="evidence" value="ECO:0007669"/>
    <property type="project" value="TreeGrafter"/>
</dbReference>
<dbReference type="EMBL" id="MKVH01000024">
    <property type="protein sequence ID" value="OJX56621.1"/>
    <property type="molecule type" value="Genomic_DNA"/>
</dbReference>
<dbReference type="InterPro" id="IPR036412">
    <property type="entry name" value="HAD-like_sf"/>
</dbReference>
<dbReference type="InterPro" id="IPR023299">
    <property type="entry name" value="ATPase_P-typ_cyto_dom_N"/>
</dbReference>
<dbReference type="PROSITE" id="PS00154">
    <property type="entry name" value="ATPASE_E1_E2"/>
    <property type="match status" value="1"/>
</dbReference>
<dbReference type="InterPro" id="IPR044492">
    <property type="entry name" value="P_typ_ATPase_HD_dom"/>
</dbReference>
<keyword evidence="8" id="KW-1278">Translocase</keyword>
<dbReference type="GO" id="GO:0005391">
    <property type="term" value="F:P-type sodium:potassium-exchanging transporter activity"/>
    <property type="evidence" value="ECO:0007669"/>
    <property type="project" value="TreeGrafter"/>
</dbReference>
<dbReference type="PRINTS" id="PR00119">
    <property type="entry name" value="CATATPASE"/>
</dbReference>
<evidence type="ECO:0000256" key="4">
    <source>
        <dbReference type="ARBA" id="ARBA00022692"/>
    </source>
</evidence>
<dbReference type="Gene3D" id="1.20.1110.10">
    <property type="entry name" value="Calcium-transporting ATPase, transmembrane domain"/>
    <property type="match status" value="1"/>
</dbReference>
<feature type="transmembrane region" description="Helical" evidence="11">
    <location>
        <begin position="722"/>
        <end position="744"/>
    </location>
</feature>
<feature type="transmembrane region" description="Helical" evidence="11">
    <location>
        <begin position="835"/>
        <end position="854"/>
    </location>
</feature>
<keyword evidence="5" id="KW-0547">Nucleotide-binding</keyword>
<evidence type="ECO:0000256" key="7">
    <source>
        <dbReference type="ARBA" id="ARBA00022842"/>
    </source>
</evidence>
<dbReference type="GO" id="GO:0006883">
    <property type="term" value="P:intracellular sodium ion homeostasis"/>
    <property type="evidence" value="ECO:0007669"/>
    <property type="project" value="TreeGrafter"/>
</dbReference>
<dbReference type="InterPro" id="IPR023214">
    <property type="entry name" value="HAD_sf"/>
</dbReference>
<dbReference type="SUPFAM" id="SSF81660">
    <property type="entry name" value="Metal cation-transporting ATPase, ATP-binding domain N"/>
    <property type="match status" value="1"/>
</dbReference>
<dbReference type="GO" id="GO:0036376">
    <property type="term" value="P:sodium ion export across plasma membrane"/>
    <property type="evidence" value="ECO:0007669"/>
    <property type="project" value="TreeGrafter"/>
</dbReference>
<dbReference type="PANTHER" id="PTHR43294">
    <property type="entry name" value="SODIUM/POTASSIUM-TRANSPORTING ATPASE SUBUNIT ALPHA"/>
    <property type="match status" value="1"/>
</dbReference>
<keyword evidence="9 11" id="KW-1133">Transmembrane helix</keyword>
<dbReference type="SFLD" id="SFLDF00027">
    <property type="entry name" value="p-type_atpase"/>
    <property type="match status" value="1"/>
</dbReference>
<dbReference type="SUPFAM" id="SSF56784">
    <property type="entry name" value="HAD-like"/>
    <property type="match status" value="1"/>
</dbReference>
<dbReference type="SFLD" id="SFLDS00003">
    <property type="entry name" value="Haloacid_Dehalogenase"/>
    <property type="match status" value="1"/>
</dbReference>
<proteinExistence type="inferred from homology"/>
<dbReference type="GO" id="GO:0005886">
    <property type="term" value="C:plasma membrane"/>
    <property type="evidence" value="ECO:0007669"/>
    <property type="project" value="TreeGrafter"/>
</dbReference>
<dbReference type="Pfam" id="PF00122">
    <property type="entry name" value="E1-E2_ATPase"/>
    <property type="match status" value="1"/>
</dbReference>
<dbReference type="FunFam" id="3.40.50.1000:FF:000001">
    <property type="entry name" value="Phospholipid-transporting ATPase IC"/>
    <property type="match status" value="1"/>
</dbReference>
<dbReference type="Pfam" id="PF13246">
    <property type="entry name" value="Cation_ATPase"/>
    <property type="match status" value="1"/>
</dbReference>
<keyword evidence="6" id="KW-0067">ATP-binding</keyword>
<evidence type="ECO:0000256" key="8">
    <source>
        <dbReference type="ARBA" id="ARBA00022967"/>
    </source>
</evidence>
<evidence type="ECO:0000256" key="6">
    <source>
        <dbReference type="ARBA" id="ARBA00022840"/>
    </source>
</evidence>
<dbReference type="Gene3D" id="3.40.50.1000">
    <property type="entry name" value="HAD superfamily/HAD-like"/>
    <property type="match status" value="1"/>
</dbReference>
<dbReference type="InterPro" id="IPR050510">
    <property type="entry name" value="Cation_transp_ATPase_P-type"/>
</dbReference>
<evidence type="ECO:0000256" key="3">
    <source>
        <dbReference type="ARBA" id="ARBA00022553"/>
    </source>
</evidence>
<feature type="transmembrane region" description="Helical" evidence="11">
    <location>
        <begin position="866"/>
        <end position="887"/>
    </location>
</feature>
<comment type="similarity">
    <text evidence="2">Belongs to the cation transport ATPase (P-type) (TC 3.A.3) family. Type IIA subfamily.</text>
</comment>
<feature type="transmembrane region" description="Helical" evidence="11">
    <location>
        <begin position="246"/>
        <end position="266"/>
    </location>
</feature>
<dbReference type="Proteomes" id="UP000184233">
    <property type="component" value="Unassembled WGS sequence"/>
</dbReference>
<dbReference type="InterPro" id="IPR059000">
    <property type="entry name" value="ATPase_P-type_domA"/>
</dbReference>
<dbReference type="InterPro" id="IPR018303">
    <property type="entry name" value="ATPase_P-typ_P_site"/>
</dbReference>
<dbReference type="AlphaFoldDB" id="A0A1M3KVY8"/>
<dbReference type="SMART" id="SM00831">
    <property type="entry name" value="Cation_ATPase_N"/>
    <property type="match status" value="1"/>
</dbReference>
<organism evidence="13 14">
    <name type="scientific">Candidatus Kapaibacterium thiocyanatum</name>
    <dbReference type="NCBI Taxonomy" id="1895771"/>
    <lineage>
        <taxon>Bacteria</taxon>
        <taxon>Pseudomonadati</taxon>
        <taxon>Candidatus Kapaibacteriota</taxon>
        <taxon>Candidatus Kapaibacteriia</taxon>
        <taxon>Candidatus Kapaibacteriales</taxon>
        <taxon>Candidatus Kapaibacteriaceae</taxon>
        <taxon>Candidatus Kapaibacterium</taxon>
    </lineage>
</organism>
<feature type="domain" description="Cation-transporting P-type ATPase N-terminal" evidence="12">
    <location>
        <begin position="5"/>
        <end position="79"/>
    </location>
</feature>
<feature type="transmembrane region" description="Helical" evidence="11">
    <location>
        <begin position="695"/>
        <end position="716"/>
    </location>
</feature>
<keyword evidence="10 11" id="KW-0472">Membrane</keyword>
<dbReference type="InterPro" id="IPR006068">
    <property type="entry name" value="ATPase_P-typ_cation-transptr_C"/>
</dbReference>
<dbReference type="SUPFAM" id="SSF81653">
    <property type="entry name" value="Calcium ATPase, transduction domain A"/>
    <property type="match status" value="1"/>
</dbReference>
<dbReference type="GO" id="GO:0012505">
    <property type="term" value="C:endomembrane system"/>
    <property type="evidence" value="ECO:0007669"/>
    <property type="project" value="UniProtKB-SubCell"/>
</dbReference>
<evidence type="ECO:0000313" key="14">
    <source>
        <dbReference type="Proteomes" id="UP000184233"/>
    </source>
</evidence>
<evidence type="ECO:0000259" key="12">
    <source>
        <dbReference type="SMART" id="SM00831"/>
    </source>
</evidence>
<protein>
    <submittedName>
        <fullName evidence="13">Carbonate dehydratase</fullName>
    </submittedName>
</protein>
<dbReference type="FunFam" id="2.70.150.10:FF:000160">
    <property type="entry name" value="Sarcoplasmic/endoplasmic reticulum calcium ATPase 1"/>
    <property type="match status" value="1"/>
</dbReference>
<evidence type="ECO:0000256" key="2">
    <source>
        <dbReference type="ARBA" id="ARBA00005675"/>
    </source>
</evidence>
<name>A0A1M3KVY8_9BACT</name>
<feature type="transmembrane region" description="Helical" evidence="11">
    <location>
        <begin position="272"/>
        <end position="301"/>
    </location>
</feature>
<dbReference type="GO" id="GO:1990573">
    <property type="term" value="P:potassium ion import across plasma membrane"/>
    <property type="evidence" value="ECO:0007669"/>
    <property type="project" value="TreeGrafter"/>
</dbReference>
<dbReference type="GO" id="GO:0016887">
    <property type="term" value="F:ATP hydrolysis activity"/>
    <property type="evidence" value="ECO:0007669"/>
    <property type="project" value="InterPro"/>
</dbReference>